<reference evidence="2 3" key="1">
    <citation type="submission" date="2016-09" db="EMBL/GenBank/DDBJ databases">
        <title>Complete genome of Desulfosporosinus sp. OL.</title>
        <authorList>
            <person name="Mardanov A."/>
            <person name="Beletsky A."/>
            <person name="Panova A."/>
            <person name="Karnachuk O."/>
            <person name="Ravin N."/>
        </authorList>
    </citation>
    <scope>NUCLEOTIDE SEQUENCE [LARGE SCALE GENOMIC DNA]</scope>
    <source>
        <strain evidence="2 3">OL</strain>
    </source>
</reference>
<keyword evidence="3" id="KW-1185">Reference proteome</keyword>
<dbReference type="STRING" id="1888891.DSOL_5116"/>
<dbReference type="EMBL" id="MLBF01000087">
    <property type="protein sequence ID" value="OLN26112.1"/>
    <property type="molecule type" value="Genomic_DNA"/>
</dbReference>
<organism evidence="2 3">
    <name type="scientific">Desulfosporosinus metallidurans</name>
    <dbReference type="NCBI Taxonomy" id="1888891"/>
    <lineage>
        <taxon>Bacteria</taxon>
        <taxon>Bacillati</taxon>
        <taxon>Bacillota</taxon>
        <taxon>Clostridia</taxon>
        <taxon>Eubacteriales</taxon>
        <taxon>Desulfitobacteriaceae</taxon>
        <taxon>Desulfosporosinus</taxon>
    </lineage>
</organism>
<sequence length="167" mass="19474">MQKRQLNDGLLNRQEEKRLASINKVQAVIQQLRDEGYSEAQITLPKIVEWSMQMPDCEISRALLDKKHIVDVLKKEGVGPYVRKVVIRQNPEKIEKELEKAKSTIERLQALLQDEKRKKETLRIDLETEKEKSSALRAMMQEMYIYASNLGVDLQLVIDNPKFQIVK</sequence>
<evidence type="ECO:0000256" key="1">
    <source>
        <dbReference type="SAM" id="Coils"/>
    </source>
</evidence>
<dbReference type="RefSeq" id="WP_075367354.1">
    <property type="nucleotide sequence ID" value="NZ_MLBF01000087.1"/>
</dbReference>
<name>A0A1Q8QFQ6_9FIRM</name>
<comment type="caution">
    <text evidence="2">The sequence shown here is derived from an EMBL/GenBank/DDBJ whole genome shotgun (WGS) entry which is preliminary data.</text>
</comment>
<gene>
    <name evidence="2" type="ORF">DSOL_5116</name>
</gene>
<dbReference type="Proteomes" id="UP000186102">
    <property type="component" value="Unassembled WGS sequence"/>
</dbReference>
<dbReference type="AlphaFoldDB" id="A0A1Q8QFQ6"/>
<protein>
    <submittedName>
        <fullName evidence="2">Uncharacterized protein</fullName>
    </submittedName>
</protein>
<evidence type="ECO:0000313" key="3">
    <source>
        <dbReference type="Proteomes" id="UP000186102"/>
    </source>
</evidence>
<evidence type="ECO:0000313" key="2">
    <source>
        <dbReference type="EMBL" id="OLN26112.1"/>
    </source>
</evidence>
<keyword evidence="1" id="KW-0175">Coiled coil</keyword>
<accession>A0A1Q8QFQ6</accession>
<feature type="coiled-coil region" evidence="1">
    <location>
        <begin position="91"/>
        <end position="132"/>
    </location>
</feature>
<proteinExistence type="predicted"/>